<name>T1GMK7_MEGSC</name>
<dbReference type="HOGENOM" id="CLU_2309202_0_0_1"/>
<reference evidence="1" key="2">
    <citation type="submission" date="2015-06" db="UniProtKB">
        <authorList>
            <consortium name="EnsemblMetazoa"/>
        </authorList>
    </citation>
    <scope>IDENTIFICATION</scope>
</reference>
<dbReference type="Proteomes" id="UP000015102">
    <property type="component" value="Unassembled WGS sequence"/>
</dbReference>
<sequence length="100" mass="11392">MLKELRDRDRHHLFIARYSAFQFGVSYAFRKSPINCNTGFPRTSLFFGNASFVDFVCKRSPLRTANSVGFNPVVGDDINSLTVASLVLNHARIYEHCKYA</sequence>
<organism evidence="1 2">
    <name type="scientific">Megaselia scalaris</name>
    <name type="common">Humpbacked fly</name>
    <name type="synonym">Phora scalaris</name>
    <dbReference type="NCBI Taxonomy" id="36166"/>
    <lineage>
        <taxon>Eukaryota</taxon>
        <taxon>Metazoa</taxon>
        <taxon>Ecdysozoa</taxon>
        <taxon>Arthropoda</taxon>
        <taxon>Hexapoda</taxon>
        <taxon>Insecta</taxon>
        <taxon>Pterygota</taxon>
        <taxon>Neoptera</taxon>
        <taxon>Endopterygota</taxon>
        <taxon>Diptera</taxon>
        <taxon>Brachycera</taxon>
        <taxon>Muscomorpha</taxon>
        <taxon>Platypezoidea</taxon>
        <taxon>Phoridae</taxon>
        <taxon>Megaseliini</taxon>
        <taxon>Megaselia</taxon>
    </lineage>
</organism>
<dbReference type="AlphaFoldDB" id="T1GMK7"/>
<proteinExistence type="predicted"/>
<keyword evidence="2" id="KW-1185">Reference proteome</keyword>
<accession>T1GMK7</accession>
<dbReference type="EMBL" id="CAQQ02160932">
    <property type="status" value="NOT_ANNOTATED_CDS"/>
    <property type="molecule type" value="Genomic_DNA"/>
</dbReference>
<evidence type="ECO:0000313" key="1">
    <source>
        <dbReference type="EnsemblMetazoa" id="MESCA004782-PA"/>
    </source>
</evidence>
<reference evidence="2" key="1">
    <citation type="submission" date="2013-02" db="EMBL/GenBank/DDBJ databases">
        <authorList>
            <person name="Hughes D."/>
        </authorList>
    </citation>
    <scope>NUCLEOTIDE SEQUENCE</scope>
    <source>
        <strain>Durham</strain>
        <strain evidence="2">NC isolate 2 -- Noor lab</strain>
    </source>
</reference>
<evidence type="ECO:0000313" key="2">
    <source>
        <dbReference type="Proteomes" id="UP000015102"/>
    </source>
</evidence>
<dbReference type="EMBL" id="CAQQ02160931">
    <property type="status" value="NOT_ANNOTATED_CDS"/>
    <property type="molecule type" value="Genomic_DNA"/>
</dbReference>
<protein>
    <submittedName>
        <fullName evidence="1">Uncharacterized protein</fullName>
    </submittedName>
</protein>
<dbReference type="EnsemblMetazoa" id="MESCA004782-RA">
    <property type="protein sequence ID" value="MESCA004782-PA"/>
    <property type="gene ID" value="MESCA004782"/>
</dbReference>